<dbReference type="PANTHER" id="PTHR35559">
    <property type="entry name" value="CHITIN-BINDING TYPE-4 DOMAIN-CONTAINING PROTEIN"/>
    <property type="match status" value="1"/>
</dbReference>
<evidence type="ECO:0000256" key="1">
    <source>
        <dbReference type="SAM" id="MobiDB-lite"/>
    </source>
</evidence>
<dbReference type="EMBL" id="JANBPY010003546">
    <property type="protein sequence ID" value="KAJ1951181.1"/>
    <property type="molecule type" value="Genomic_DNA"/>
</dbReference>
<feature type="compositionally biased region" description="Polar residues" evidence="1">
    <location>
        <begin position="72"/>
        <end position="83"/>
    </location>
</feature>
<evidence type="ECO:0000256" key="2">
    <source>
        <dbReference type="SAM" id="SignalP"/>
    </source>
</evidence>
<dbReference type="PANTHER" id="PTHR35559:SF1">
    <property type="entry name" value="CHITIN-BINDING TYPE-4 DOMAIN-CONTAINING PROTEIN"/>
    <property type="match status" value="1"/>
</dbReference>
<keyword evidence="4" id="KW-1185">Reference proteome</keyword>
<name>A0A9W8AHR6_9FUNG</name>
<sequence length="273" mass="29790">MRSFAFAALAALVGSATAHTWADCVDFTPNSKENALKGDCSAFPRGYPGRTNANINTEYTYLFSATPGSQPICQPGRQSSPSYTEEYPMGKASPGETKKVSYEVNGHQNKFADTKVQVMYFPDRDLQTVDYNERDKAQILGEWKFTENCYQPLHDNQVCWGSYTLPDELPADRISLVFFWWFEENPAGQEYSTCFDLSTGAGGSSGKNTSASATDGNNASPTMSNSSDGAAPTDSPAGVGQRQESGDVAGAAKQVKCRNRRRGCKGGKCRRRR</sequence>
<reference evidence="3" key="1">
    <citation type="submission" date="2022-07" db="EMBL/GenBank/DDBJ databases">
        <title>Phylogenomic reconstructions and comparative analyses of Kickxellomycotina fungi.</title>
        <authorList>
            <person name="Reynolds N.K."/>
            <person name="Stajich J.E."/>
            <person name="Barry K."/>
            <person name="Grigoriev I.V."/>
            <person name="Crous P."/>
            <person name="Smith M.E."/>
        </authorList>
    </citation>
    <scope>NUCLEOTIDE SEQUENCE</scope>
    <source>
        <strain evidence="3">RSA 1196</strain>
    </source>
</reference>
<feature type="chain" id="PRO_5040754667" description="Chitin-binding type-4 domain-containing protein" evidence="2">
    <location>
        <begin position="19"/>
        <end position="273"/>
    </location>
</feature>
<dbReference type="OrthoDB" id="64281at2759"/>
<evidence type="ECO:0000313" key="3">
    <source>
        <dbReference type="EMBL" id="KAJ1951181.1"/>
    </source>
</evidence>
<comment type="caution">
    <text evidence="3">The sequence shown here is derived from an EMBL/GenBank/DDBJ whole genome shotgun (WGS) entry which is preliminary data.</text>
</comment>
<feature type="signal peptide" evidence="2">
    <location>
        <begin position="1"/>
        <end position="18"/>
    </location>
</feature>
<proteinExistence type="predicted"/>
<accession>A0A9W8AHR6</accession>
<feature type="compositionally biased region" description="Polar residues" evidence="1">
    <location>
        <begin position="206"/>
        <end position="228"/>
    </location>
</feature>
<evidence type="ECO:0008006" key="5">
    <source>
        <dbReference type="Google" id="ProtNLM"/>
    </source>
</evidence>
<gene>
    <name evidence="3" type="ORF">IWQ62_006453</name>
</gene>
<organism evidence="3 4">
    <name type="scientific">Dispira parvispora</name>
    <dbReference type="NCBI Taxonomy" id="1520584"/>
    <lineage>
        <taxon>Eukaryota</taxon>
        <taxon>Fungi</taxon>
        <taxon>Fungi incertae sedis</taxon>
        <taxon>Zoopagomycota</taxon>
        <taxon>Kickxellomycotina</taxon>
        <taxon>Dimargaritomycetes</taxon>
        <taxon>Dimargaritales</taxon>
        <taxon>Dimargaritaceae</taxon>
        <taxon>Dispira</taxon>
    </lineage>
</organism>
<dbReference type="AlphaFoldDB" id="A0A9W8AHR6"/>
<feature type="compositionally biased region" description="Basic residues" evidence="1">
    <location>
        <begin position="255"/>
        <end position="273"/>
    </location>
</feature>
<feature type="region of interest" description="Disordered" evidence="1">
    <location>
        <begin position="205"/>
        <end position="273"/>
    </location>
</feature>
<protein>
    <recommendedName>
        <fullName evidence="5">Chitin-binding type-4 domain-containing protein</fullName>
    </recommendedName>
</protein>
<evidence type="ECO:0000313" key="4">
    <source>
        <dbReference type="Proteomes" id="UP001150925"/>
    </source>
</evidence>
<feature type="region of interest" description="Disordered" evidence="1">
    <location>
        <begin position="72"/>
        <end position="96"/>
    </location>
</feature>
<dbReference type="Proteomes" id="UP001150925">
    <property type="component" value="Unassembled WGS sequence"/>
</dbReference>
<keyword evidence="2" id="KW-0732">Signal</keyword>